<accession>A0ABW2YMG4</accession>
<dbReference type="Proteomes" id="UP001597090">
    <property type="component" value="Unassembled WGS sequence"/>
</dbReference>
<dbReference type="Pfam" id="PF00082">
    <property type="entry name" value="Peptidase_S8"/>
    <property type="match status" value="1"/>
</dbReference>
<feature type="active site" description="Charge relay system" evidence="5">
    <location>
        <position position="440"/>
    </location>
</feature>
<feature type="domain" description="Peptidase S8/S53" evidence="8">
    <location>
        <begin position="186"/>
        <end position="488"/>
    </location>
</feature>
<feature type="active site" description="Charge relay system" evidence="5">
    <location>
        <position position="195"/>
    </location>
</feature>
<dbReference type="InterPro" id="IPR036852">
    <property type="entry name" value="Peptidase_S8/S53_dom_sf"/>
</dbReference>
<sequence length="610" mass="61474">MTRNTRNLRIRLLTAMVATGLGSNAALAADLLVAGEASTDAVPSLMSSNRLIVRYKDAALSPSLKLASVDGAARRARAAQPATGGRAAAVSGAAPTASLVRRLGTGAELVRLSRGVGASELKAIVAEIAADPAVAYVQVDQMLQHTGIDAQPLLVPNDPSYAAAQWHLKATPGGANVEPAWDVSTGEGVVVAVLDTGIVPHPDMDASMLTGYDFITDPFVSRRPTAERVPGAYDYGDWTAAAECSATSTARTSSFHGTHVAGTVAEQTNNGVGMAGVAFNAKVLPVRVLGKCGGYTSDIADAITWASGGVVAGVPTLASPAEIINMSLGGGGACNPVTQDAINGAVSRGTLVVVAAGNSNSEVANFSPASCNNVISVAAAGVTGARASYSNYGALIDLAAPGGGGGVDGNPNGYVWQARNSSATSPDLGTPVYSGFTGTSMASPHVAGVAALVQSAVPTPLTPAQMEVLLKENVRSFPATPDRVIGTGLLDASLALTAALTPPGQTPAIPLASKVAVTGVSGAAGGSKLYSIDVPAGSSLLNLMTYGGSGNVSLYVSRDVRPTTTAYGFRSMRPGNNETVRISAPVAGTYYLLVQGETNFSGLSVQARID</sequence>
<protein>
    <submittedName>
        <fullName evidence="10">S8 family peptidase</fullName>
        <ecNumber evidence="10">3.4.-.-</ecNumber>
    </submittedName>
</protein>
<keyword evidence="2 5" id="KW-0645">Protease</keyword>
<evidence type="ECO:0000256" key="2">
    <source>
        <dbReference type="ARBA" id="ARBA00022670"/>
    </source>
</evidence>
<keyword evidence="3 5" id="KW-0378">Hydrolase</keyword>
<dbReference type="InterPro" id="IPR015500">
    <property type="entry name" value="Peptidase_S8_subtilisin-rel"/>
</dbReference>
<dbReference type="GO" id="GO:0016787">
    <property type="term" value="F:hydrolase activity"/>
    <property type="evidence" value="ECO:0007669"/>
    <property type="project" value="UniProtKB-KW"/>
</dbReference>
<dbReference type="SUPFAM" id="SSF52743">
    <property type="entry name" value="Subtilisin-like"/>
    <property type="match status" value="1"/>
</dbReference>
<feature type="signal peptide" evidence="7">
    <location>
        <begin position="1"/>
        <end position="28"/>
    </location>
</feature>
<evidence type="ECO:0000256" key="1">
    <source>
        <dbReference type="ARBA" id="ARBA00011073"/>
    </source>
</evidence>
<dbReference type="InterPro" id="IPR000209">
    <property type="entry name" value="Peptidase_S8/S53_dom"/>
</dbReference>
<feature type="active site" description="Charge relay system" evidence="5">
    <location>
        <position position="256"/>
    </location>
</feature>
<dbReference type="Gene3D" id="3.40.50.200">
    <property type="entry name" value="Peptidase S8/S53 domain"/>
    <property type="match status" value="1"/>
</dbReference>
<organism evidence="10 11">
    <name type="scientific">Lysobacter koreensis</name>
    <dbReference type="NCBI Taxonomy" id="266122"/>
    <lineage>
        <taxon>Bacteria</taxon>
        <taxon>Pseudomonadati</taxon>
        <taxon>Pseudomonadota</taxon>
        <taxon>Gammaproteobacteria</taxon>
        <taxon>Lysobacterales</taxon>
        <taxon>Lysobacteraceae</taxon>
        <taxon>Lysobacter</taxon>
    </lineage>
</organism>
<evidence type="ECO:0000256" key="3">
    <source>
        <dbReference type="ARBA" id="ARBA00022801"/>
    </source>
</evidence>
<keyword evidence="11" id="KW-1185">Reference proteome</keyword>
<name>A0ABW2YMG4_9GAMM</name>
<dbReference type="Gene3D" id="2.60.120.380">
    <property type="match status" value="1"/>
</dbReference>
<evidence type="ECO:0000313" key="10">
    <source>
        <dbReference type="EMBL" id="MFD0739590.1"/>
    </source>
</evidence>
<reference evidence="11" key="1">
    <citation type="journal article" date="2019" name="Int. J. Syst. Evol. Microbiol.">
        <title>The Global Catalogue of Microorganisms (GCM) 10K type strain sequencing project: providing services to taxonomists for standard genome sequencing and annotation.</title>
        <authorList>
            <consortium name="The Broad Institute Genomics Platform"/>
            <consortium name="The Broad Institute Genome Sequencing Center for Infectious Disease"/>
            <person name="Wu L."/>
            <person name="Ma J."/>
        </authorList>
    </citation>
    <scope>NUCLEOTIDE SEQUENCE [LARGE SCALE GENOMIC DNA]</scope>
    <source>
        <strain evidence="11">CCUG 55491</strain>
    </source>
</reference>
<dbReference type="RefSeq" id="WP_386812624.1">
    <property type="nucleotide sequence ID" value="NZ_JBHTIH010000004.1"/>
</dbReference>
<evidence type="ECO:0000259" key="9">
    <source>
        <dbReference type="Pfam" id="PF04151"/>
    </source>
</evidence>
<dbReference type="EC" id="3.4.-.-" evidence="10"/>
<dbReference type="Pfam" id="PF04151">
    <property type="entry name" value="PPC"/>
    <property type="match status" value="1"/>
</dbReference>
<dbReference type="InterPro" id="IPR023827">
    <property type="entry name" value="Peptidase_S8_Asp-AS"/>
</dbReference>
<dbReference type="PANTHER" id="PTHR43806">
    <property type="entry name" value="PEPTIDASE S8"/>
    <property type="match status" value="1"/>
</dbReference>
<dbReference type="EMBL" id="JBHTIH010000004">
    <property type="protein sequence ID" value="MFD0739590.1"/>
    <property type="molecule type" value="Genomic_DNA"/>
</dbReference>
<dbReference type="InterPro" id="IPR050131">
    <property type="entry name" value="Peptidase_S8_subtilisin-like"/>
</dbReference>
<evidence type="ECO:0000256" key="4">
    <source>
        <dbReference type="ARBA" id="ARBA00022825"/>
    </source>
</evidence>
<dbReference type="PROSITE" id="PS00138">
    <property type="entry name" value="SUBTILASE_SER"/>
    <property type="match status" value="1"/>
</dbReference>
<dbReference type="InterPro" id="IPR023828">
    <property type="entry name" value="Peptidase_S8_Ser-AS"/>
</dbReference>
<dbReference type="CDD" id="cd07496">
    <property type="entry name" value="Peptidases_S8_13"/>
    <property type="match status" value="1"/>
</dbReference>
<dbReference type="PROSITE" id="PS00136">
    <property type="entry name" value="SUBTILASE_ASP"/>
    <property type="match status" value="1"/>
</dbReference>
<comment type="similarity">
    <text evidence="1 5 6">Belongs to the peptidase S8 family.</text>
</comment>
<dbReference type="PROSITE" id="PS51892">
    <property type="entry name" value="SUBTILASE"/>
    <property type="match status" value="1"/>
</dbReference>
<gene>
    <name evidence="10" type="ORF">ACFQZQ_09900</name>
</gene>
<keyword evidence="7" id="KW-0732">Signal</keyword>
<dbReference type="PRINTS" id="PR00723">
    <property type="entry name" value="SUBTILISIN"/>
</dbReference>
<dbReference type="PANTHER" id="PTHR43806:SF11">
    <property type="entry name" value="CEREVISIN-RELATED"/>
    <property type="match status" value="1"/>
</dbReference>
<comment type="caution">
    <text evidence="10">The sequence shown here is derived from an EMBL/GenBank/DDBJ whole genome shotgun (WGS) entry which is preliminary data.</text>
</comment>
<dbReference type="InterPro" id="IPR034176">
    <property type="entry name" value="Peptidases_S8_13"/>
</dbReference>
<dbReference type="InterPro" id="IPR007280">
    <property type="entry name" value="Peptidase_C_arc/bac"/>
</dbReference>
<evidence type="ECO:0000256" key="5">
    <source>
        <dbReference type="PROSITE-ProRule" id="PRU01240"/>
    </source>
</evidence>
<evidence type="ECO:0000259" key="8">
    <source>
        <dbReference type="Pfam" id="PF00082"/>
    </source>
</evidence>
<feature type="chain" id="PRO_5046951100" evidence="7">
    <location>
        <begin position="29"/>
        <end position="610"/>
    </location>
</feature>
<evidence type="ECO:0000256" key="6">
    <source>
        <dbReference type="RuleBase" id="RU003355"/>
    </source>
</evidence>
<keyword evidence="4 5" id="KW-0720">Serine protease</keyword>
<feature type="domain" description="Peptidase C-terminal archaeal/bacterial" evidence="9">
    <location>
        <begin position="527"/>
        <end position="596"/>
    </location>
</feature>
<proteinExistence type="inferred from homology"/>
<evidence type="ECO:0000256" key="7">
    <source>
        <dbReference type="SAM" id="SignalP"/>
    </source>
</evidence>
<evidence type="ECO:0000313" key="11">
    <source>
        <dbReference type="Proteomes" id="UP001597090"/>
    </source>
</evidence>